<dbReference type="AlphaFoldDB" id="A0A1E3PG43"/>
<evidence type="ECO:0000313" key="1">
    <source>
        <dbReference type="EMBL" id="ODQ64371.1"/>
    </source>
</evidence>
<organism evidence="1 2">
    <name type="scientific">Nadsonia fulvescens var. elongata DSM 6958</name>
    <dbReference type="NCBI Taxonomy" id="857566"/>
    <lineage>
        <taxon>Eukaryota</taxon>
        <taxon>Fungi</taxon>
        <taxon>Dikarya</taxon>
        <taxon>Ascomycota</taxon>
        <taxon>Saccharomycotina</taxon>
        <taxon>Dipodascomycetes</taxon>
        <taxon>Dipodascales</taxon>
        <taxon>Dipodascales incertae sedis</taxon>
        <taxon>Nadsonia</taxon>
    </lineage>
</organism>
<sequence length="127" mass="14114">MAVNYRDNIDHKLQSPINDGDYVITSKINADIRKRAYSRLPAVQENTTLNFRTPVVSPSYTVSDNDNHSINANGPVKNTDNIGNSCFENNRENLPLVSEGYSAGVLLGFSSEQGPHLLIIYNFNPDE</sequence>
<keyword evidence="2" id="KW-1185">Reference proteome</keyword>
<reference evidence="1 2" key="1">
    <citation type="journal article" date="2016" name="Proc. Natl. Acad. Sci. U.S.A.">
        <title>Comparative genomics of biotechnologically important yeasts.</title>
        <authorList>
            <person name="Riley R."/>
            <person name="Haridas S."/>
            <person name="Wolfe K.H."/>
            <person name="Lopes M.R."/>
            <person name="Hittinger C.T."/>
            <person name="Goeker M."/>
            <person name="Salamov A.A."/>
            <person name="Wisecaver J.H."/>
            <person name="Long T.M."/>
            <person name="Calvey C.H."/>
            <person name="Aerts A.L."/>
            <person name="Barry K.W."/>
            <person name="Choi C."/>
            <person name="Clum A."/>
            <person name="Coughlan A.Y."/>
            <person name="Deshpande S."/>
            <person name="Douglass A.P."/>
            <person name="Hanson S.J."/>
            <person name="Klenk H.-P."/>
            <person name="LaButti K.M."/>
            <person name="Lapidus A."/>
            <person name="Lindquist E.A."/>
            <person name="Lipzen A.M."/>
            <person name="Meier-Kolthoff J.P."/>
            <person name="Ohm R.A."/>
            <person name="Otillar R.P."/>
            <person name="Pangilinan J.L."/>
            <person name="Peng Y."/>
            <person name="Rokas A."/>
            <person name="Rosa C.A."/>
            <person name="Scheuner C."/>
            <person name="Sibirny A.A."/>
            <person name="Slot J.C."/>
            <person name="Stielow J.B."/>
            <person name="Sun H."/>
            <person name="Kurtzman C.P."/>
            <person name="Blackwell M."/>
            <person name="Grigoriev I.V."/>
            <person name="Jeffries T.W."/>
        </authorList>
    </citation>
    <scope>NUCLEOTIDE SEQUENCE [LARGE SCALE GENOMIC DNA]</scope>
    <source>
        <strain evidence="1 2">DSM 6958</strain>
    </source>
</reference>
<evidence type="ECO:0000313" key="2">
    <source>
        <dbReference type="Proteomes" id="UP000095009"/>
    </source>
</evidence>
<dbReference type="Proteomes" id="UP000095009">
    <property type="component" value="Unassembled WGS sequence"/>
</dbReference>
<proteinExistence type="predicted"/>
<gene>
    <name evidence="1" type="ORF">NADFUDRAFT_52700</name>
</gene>
<accession>A0A1E3PG43</accession>
<name>A0A1E3PG43_9ASCO</name>
<dbReference type="EMBL" id="KV454412">
    <property type="protein sequence ID" value="ODQ64371.1"/>
    <property type="molecule type" value="Genomic_DNA"/>
</dbReference>
<protein>
    <submittedName>
        <fullName evidence="1">Uncharacterized protein</fullName>
    </submittedName>
</protein>